<dbReference type="AlphaFoldDB" id="A0A5R9Q427"/>
<proteinExistence type="predicted"/>
<comment type="caution">
    <text evidence="2">The sequence shown here is derived from an EMBL/GenBank/DDBJ whole genome shotgun (WGS) entry which is preliminary data.</text>
</comment>
<evidence type="ECO:0000313" key="2">
    <source>
        <dbReference type="EMBL" id="TLX47117.1"/>
    </source>
</evidence>
<evidence type="ECO:0000256" key="1">
    <source>
        <dbReference type="SAM" id="Phobius"/>
    </source>
</evidence>
<dbReference type="OrthoDB" id="5959530at2"/>
<name>A0A5R9Q427_9GAMM</name>
<feature type="transmembrane region" description="Helical" evidence="1">
    <location>
        <begin position="28"/>
        <end position="47"/>
    </location>
</feature>
<organism evidence="2 3">
    <name type="scientific">Pseudoalteromonas phenolica</name>
    <dbReference type="NCBI Taxonomy" id="161398"/>
    <lineage>
        <taxon>Bacteria</taxon>
        <taxon>Pseudomonadati</taxon>
        <taxon>Pseudomonadota</taxon>
        <taxon>Gammaproteobacteria</taxon>
        <taxon>Alteromonadales</taxon>
        <taxon>Pseudoalteromonadaceae</taxon>
        <taxon>Pseudoalteromonas</taxon>
    </lineage>
</organism>
<gene>
    <name evidence="2" type="ORF">C1E24_09945</name>
</gene>
<protein>
    <submittedName>
        <fullName evidence="2">Uncharacterized protein</fullName>
    </submittedName>
</protein>
<reference evidence="2 3" key="1">
    <citation type="submission" date="2018-01" db="EMBL/GenBank/DDBJ databases">
        <title>Co-occurrence of chitin degradation, pigmentation and bioactivity in marine Pseudoalteromonas.</title>
        <authorList>
            <person name="Paulsen S."/>
            <person name="Gram L."/>
            <person name="Machado H."/>
        </authorList>
    </citation>
    <scope>NUCLEOTIDE SEQUENCE [LARGE SCALE GENOMIC DNA]</scope>
    <source>
        <strain evidence="2 3">S3663</strain>
    </source>
</reference>
<dbReference type="RefSeq" id="WP_138481006.1">
    <property type="nucleotide sequence ID" value="NZ_PPSW01000014.1"/>
</dbReference>
<dbReference type="EMBL" id="PPSW01000014">
    <property type="protein sequence ID" value="TLX47117.1"/>
    <property type="molecule type" value="Genomic_DNA"/>
</dbReference>
<keyword evidence="1" id="KW-0472">Membrane</keyword>
<keyword evidence="1" id="KW-1133">Transmembrane helix</keyword>
<sequence length="95" mass="10670">MLHGFRVILLIGVFLAIAGSVQSGDWQYSVWIVVALSAVLLMSFKLPKSENEELGERSDTKTDSFVLLLSPASYFSDKYDSKATNSTLRSKRFKY</sequence>
<evidence type="ECO:0000313" key="3">
    <source>
        <dbReference type="Proteomes" id="UP000309186"/>
    </source>
</evidence>
<dbReference type="Proteomes" id="UP000309186">
    <property type="component" value="Unassembled WGS sequence"/>
</dbReference>
<keyword evidence="1" id="KW-0812">Transmembrane</keyword>
<accession>A0A5R9Q427</accession>